<proteinExistence type="inferred from homology"/>
<evidence type="ECO:0000256" key="2">
    <source>
        <dbReference type="ARBA" id="ARBA00006109"/>
    </source>
</evidence>
<evidence type="ECO:0000256" key="4">
    <source>
        <dbReference type="ARBA" id="ARBA00022989"/>
    </source>
</evidence>
<evidence type="ECO:0000256" key="3">
    <source>
        <dbReference type="ARBA" id="ARBA00022692"/>
    </source>
</evidence>
<evidence type="ECO:0000313" key="7">
    <source>
        <dbReference type="EMBL" id="KAK1925306.1"/>
    </source>
</evidence>
<organism evidence="7 8">
    <name type="scientific">Papiliotrema laurentii</name>
    <name type="common">Cryptococcus laurentii</name>
    <dbReference type="NCBI Taxonomy" id="5418"/>
    <lineage>
        <taxon>Eukaryota</taxon>
        <taxon>Fungi</taxon>
        <taxon>Dikarya</taxon>
        <taxon>Basidiomycota</taxon>
        <taxon>Agaricomycotina</taxon>
        <taxon>Tremellomycetes</taxon>
        <taxon>Tremellales</taxon>
        <taxon>Rhynchogastremaceae</taxon>
        <taxon>Papiliotrema</taxon>
    </lineage>
</organism>
<evidence type="ECO:0000256" key="5">
    <source>
        <dbReference type="ARBA" id="ARBA00023136"/>
    </source>
</evidence>
<evidence type="ECO:0000256" key="6">
    <source>
        <dbReference type="SAM" id="Phobius"/>
    </source>
</evidence>
<keyword evidence="5 6" id="KW-0472">Membrane</keyword>
<sequence>MSVLGKALVAISCIALLHAAFSTYEHLSTLKALSGDRAASASLPTSIIVEALVALVLFLPGTALASASLEDVTYRGEMAKRSIDDSDARMGFMRLSSRGRALFGDDSLAAK</sequence>
<comment type="caution">
    <text evidence="7">The sequence shown here is derived from an EMBL/GenBank/DDBJ whole genome shotgun (WGS) entry which is preliminary data.</text>
</comment>
<dbReference type="InterPro" id="IPR018937">
    <property type="entry name" value="MMgT"/>
</dbReference>
<dbReference type="Pfam" id="PF10270">
    <property type="entry name" value="MMgT"/>
    <property type="match status" value="1"/>
</dbReference>
<dbReference type="EMBL" id="JAODAN010000003">
    <property type="protein sequence ID" value="KAK1925306.1"/>
    <property type="molecule type" value="Genomic_DNA"/>
</dbReference>
<feature type="transmembrane region" description="Helical" evidence="6">
    <location>
        <begin position="46"/>
        <end position="69"/>
    </location>
</feature>
<comment type="similarity">
    <text evidence="2">Belongs to the membrane magnesium transporter (TC 1.A.67) family.</text>
</comment>
<keyword evidence="8" id="KW-1185">Reference proteome</keyword>
<dbReference type="AlphaFoldDB" id="A0AAD9FSA0"/>
<accession>A0AAD9FSA0</accession>
<keyword evidence="3 6" id="KW-0812">Transmembrane</keyword>
<gene>
    <name evidence="7" type="ORF">DB88DRAFT_483483</name>
</gene>
<evidence type="ECO:0000256" key="1">
    <source>
        <dbReference type="ARBA" id="ARBA00004127"/>
    </source>
</evidence>
<dbReference type="Proteomes" id="UP001182556">
    <property type="component" value="Unassembled WGS sequence"/>
</dbReference>
<dbReference type="GO" id="GO:0012505">
    <property type="term" value="C:endomembrane system"/>
    <property type="evidence" value="ECO:0007669"/>
    <property type="project" value="UniProtKB-SubCell"/>
</dbReference>
<reference evidence="7" key="1">
    <citation type="submission" date="2023-02" db="EMBL/GenBank/DDBJ databases">
        <title>Identification and recombinant expression of a fungal hydrolase from Papiliotrema laurentii that hydrolyzes apple cutin and clears colloidal polyester polyurethane.</title>
        <authorList>
            <consortium name="DOE Joint Genome Institute"/>
            <person name="Roman V.A."/>
            <person name="Bojanowski C."/>
            <person name="Crable B.R."/>
            <person name="Wagner D.N."/>
            <person name="Hung C.S."/>
            <person name="Nadeau L.J."/>
            <person name="Schratz L."/>
            <person name="Haridas S."/>
            <person name="Pangilinan J."/>
            <person name="Lipzen A."/>
            <person name="Na H."/>
            <person name="Yan M."/>
            <person name="Ng V."/>
            <person name="Grigoriev I.V."/>
            <person name="Spatafora J.W."/>
            <person name="Barlow D."/>
            <person name="Biffinger J."/>
            <person name="Kelley-Loughnane N."/>
            <person name="Varaljay V.A."/>
            <person name="Crookes-Goodson W.J."/>
        </authorList>
    </citation>
    <scope>NUCLEOTIDE SEQUENCE</scope>
    <source>
        <strain evidence="7">5307AH</strain>
    </source>
</reference>
<name>A0AAD9FSA0_PAPLA</name>
<evidence type="ECO:0000313" key="8">
    <source>
        <dbReference type="Proteomes" id="UP001182556"/>
    </source>
</evidence>
<comment type="subcellular location">
    <subcellularLocation>
        <location evidence="1">Endomembrane system</location>
        <topology evidence="1">Multi-pass membrane protein</topology>
    </subcellularLocation>
</comment>
<protein>
    <submittedName>
        <fullName evidence="7">Magnesium transporter</fullName>
    </submittedName>
</protein>
<keyword evidence="4 6" id="KW-1133">Transmembrane helix</keyword>